<feature type="region of interest" description="Disordered" evidence="5">
    <location>
        <begin position="88"/>
        <end position="110"/>
    </location>
</feature>
<keyword evidence="3 6" id="KW-0689">Ribosomal protein</keyword>
<comment type="similarity">
    <text evidence="1">Belongs to the eukaryotic ribosomal protein P1/P2 family.</text>
</comment>
<protein>
    <submittedName>
        <fullName evidence="6">60S acidic ribosomal protein P2</fullName>
    </submittedName>
</protein>
<dbReference type="PANTHER" id="PTHR21141">
    <property type="entry name" value="60S ACIDIC RIBOSOMAL PROTEIN FAMILY MEMBER"/>
    <property type="match status" value="1"/>
</dbReference>
<dbReference type="EMBL" id="VRMN01000004">
    <property type="protein sequence ID" value="KAA8494747.1"/>
    <property type="molecule type" value="Genomic_DNA"/>
</dbReference>
<dbReference type="Pfam" id="PF00428">
    <property type="entry name" value="Ribosomal_60s"/>
    <property type="match status" value="1"/>
</dbReference>
<dbReference type="CDD" id="cd05833">
    <property type="entry name" value="Ribosomal_P2"/>
    <property type="match status" value="1"/>
</dbReference>
<evidence type="ECO:0000256" key="1">
    <source>
        <dbReference type="ARBA" id="ARBA00005436"/>
    </source>
</evidence>
<dbReference type="PANTHER" id="PTHR21141:SF5">
    <property type="entry name" value="LARGE RIBOSOMAL SUBUNIT PROTEIN P2"/>
    <property type="match status" value="1"/>
</dbReference>
<keyword evidence="4" id="KW-0687">Ribonucleoprotein</keyword>
<dbReference type="GO" id="GO:0022625">
    <property type="term" value="C:cytosolic large ribosomal subunit"/>
    <property type="evidence" value="ECO:0007669"/>
    <property type="project" value="InterPro"/>
</dbReference>
<proteinExistence type="inferred from homology"/>
<reference evidence="7" key="1">
    <citation type="journal article" date="2019" name="Nat. Commun.">
        <title>Expansion of phycobilisome linker gene families in mesophilic red algae.</title>
        <authorList>
            <person name="Lee J."/>
            <person name="Kim D."/>
            <person name="Bhattacharya D."/>
            <person name="Yoon H.S."/>
        </authorList>
    </citation>
    <scope>NUCLEOTIDE SEQUENCE [LARGE SCALE GENOMIC DNA]</scope>
    <source>
        <strain evidence="7">CCMP 1328</strain>
    </source>
</reference>
<dbReference type="InterPro" id="IPR044076">
    <property type="entry name" value="Ribosomal_P2"/>
</dbReference>
<dbReference type="GO" id="GO:0003735">
    <property type="term" value="F:structural constituent of ribosome"/>
    <property type="evidence" value="ECO:0007669"/>
    <property type="project" value="InterPro"/>
</dbReference>
<evidence type="ECO:0000256" key="3">
    <source>
        <dbReference type="ARBA" id="ARBA00022980"/>
    </source>
</evidence>
<organism evidence="6 7">
    <name type="scientific">Porphyridium purpureum</name>
    <name type="common">Red alga</name>
    <name type="synonym">Porphyridium cruentum</name>
    <dbReference type="NCBI Taxonomy" id="35688"/>
    <lineage>
        <taxon>Eukaryota</taxon>
        <taxon>Rhodophyta</taxon>
        <taxon>Bangiophyceae</taxon>
        <taxon>Porphyridiales</taxon>
        <taxon>Porphyridiaceae</taxon>
        <taxon>Porphyridium</taxon>
    </lineage>
</organism>
<dbReference type="AlphaFoldDB" id="A0A5J4YWE1"/>
<dbReference type="Proteomes" id="UP000324585">
    <property type="component" value="Unassembled WGS sequence"/>
</dbReference>
<dbReference type="InterPro" id="IPR027534">
    <property type="entry name" value="Ribosomal_P1/P2"/>
</dbReference>
<sequence length="110" mass="10668">MKYVAAYLLCALGGKASPSAEDVSAVLKSVGADVDKEALDRLITQMEGKSVEAALAEGSSKFAAVPSGGGAAPAGGAAAAPAAAAEAPAAAAAPAVEEEEEEAADFDLFD</sequence>
<dbReference type="FunFam" id="1.10.10.1410:FF:000002">
    <property type="entry name" value="60S acidic ribosomal protein P2"/>
    <property type="match status" value="1"/>
</dbReference>
<name>A0A5J4YWE1_PORPP</name>
<keyword evidence="2" id="KW-0597">Phosphoprotein</keyword>
<accession>A0A5J4YWE1</accession>
<evidence type="ECO:0000313" key="7">
    <source>
        <dbReference type="Proteomes" id="UP000324585"/>
    </source>
</evidence>
<dbReference type="InterPro" id="IPR001859">
    <property type="entry name" value="Ribosomal_P1/P2_euk"/>
</dbReference>
<dbReference type="OrthoDB" id="1227494at2759"/>
<dbReference type="InterPro" id="IPR038716">
    <property type="entry name" value="P1/P2_N_sf"/>
</dbReference>
<dbReference type="OMA" id="THIVFPY"/>
<gene>
    <name evidence="6" type="ORF">FVE85_2988</name>
</gene>
<keyword evidence="7" id="KW-1185">Reference proteome</keyword>
<evidence type="ECO:0000256" key="2">
    <source>
        <dbReference type="ARBA" id="ARBA00022553"/>
    </source>
</evidence>
<dbReference type="GO" id="GO:0002182">
    <property type="term" value="P:cytoplasmic translational elongation"/>
    <property type="evidence" value="ECO:0007669"/>
    <property type="project" value="InterPro"/>
</dbReference>
<comment type="caution">
    <text evidence="6">The sequence shown here is derived from an EMBL/GenBank/DDBJ whole genome shotgun (WGS) entry which is preliminary data.</text>
</comment>
<dbReference type="HAMAP" id="MF_01478">
    <property type="entry name" value="Ribosomal_L12_arch"/>
    <property type="match status" value="1"/>
</dbReference>
<dbReference type="PRINTS" id="PR00456">
    <property type="entry name" value="RIBOSOMALP2"/>
</dbReference>
<evidence type="ECO:0000256" key="4">
    <source>
        <dbReference type="ARBA" id="ARBA00023274"/>
    </source>
</evidence>
<feature type="compositionally biased region" description="Acidic residues" evidence="5">
    <location>
        <begin position="96"/>
        <end position="110"/>
    </location>
</feature>
<dbReference type="Gene3D" id="1.10.10.1410">
    <property type="match status" value="1"/>
</dbReference>
<evidence type="ECO:0000313" key="6">
    <source>
        <dbReference type="EMBL" id="KAA8494747.1"/>
    </source>
</evidence>
<evidence type="ECO:0000256" key="5">
    <source>
        <dbReference type="SAM" id="MobiDB-lite"/>
    </source>
</evidence>